<evidence type="ECO:0000313" key="2">
    <source>
        <dbReference type="EMBL" id="MCS3902160.1"/>
    </source>
</evidence>
<protein>
    <submittedName>
        <fullName evidence="2">YVTN family beta-propeller protein</fullName>
    </submittedName>
</protein>
<organism evidence="2 3">
    <name type="scientific">Methylohalomonas lacus</name>
    <dbReference type="NCBI Taxonomy" id="398773"/>
    <lineage>
        <taxon>Bacteria</taxon>
        <taxon>Pseudomonadati</taxon>
        <taxon>Pseudomonadota</taxon>
        <taxon>Gammaproteobacteria</taxon>
        <taxon>Methylohalomonadales</taxon>
        <taxon>Methylohalomonadaceae</taxon>
        <taxon>Methylohalomonas</taxon>
    </lineage>
</organism>
<name>A0AAE3HH29_9GAMM</name>
<dbReference type="InterPro" id="IPR011964">
    <property type="entry name" value="YVTN_b-propeller_repeat"/>
</dbReference>
<dbReference type="PANTHER" id="PTHR47197">
    <property type="entry name" value="PROTEIN NIRF"/>
    <property type="match status" value="1"/>
</dbReference>
<proteinExistence type="predicted"/>
<dbReference type="Proteomes" id="UP001204445">
    <property type="component" value="Unassembled WGS sequence"/>
</dbReference>
<dbReference type="EMBL" id="JANUCT010000001">
    <property type="protein sequence ID" value="MCS3902160.1"/>
    <property type="molecule type" value="Genomic_DNA"/>
</dbReference>
<dbReference type="AlphaFoldDB" id="A0AAE3HH29"/>
<gene>
    <name evidence="2" type="ORF">J2T55_000152</name>
</gene>
<dbReference type="PANTHER" id="PTHR47197:SF3">
    <property type="entry name" value="DIHYDRO-HEME D1 DEHYDROGENASE"/>
    <property type="match status" value="1"/>
</dbReference>
<dbReference type="NCBIfam" id="TIGR02276">
    <property type="entry name" value="beta_rpt_yvtn"/>
    <property type="match status" value="1"/>
</dbReference>
<dbReference type="SUPFAM" id="SSF51004">
    <property type="entry name" value="C-terminal (heme d1) domain of cytochrome cd1-nitrite reductase"/>
    <property type="match status" value="1"/>
</dbReference>
<keyword evidence="3" id="KW-1185">Reference proteome</keyword>
<dbReference type="InterPro" id="IPR051200">
    <property type="entry name" value="Host-pathogen_enzymatic-act"/>
</dbReference>
<evidence type="ECO:0000313" key="3">
    <source>
        <dbReference type="Proteomes" id="UP001204445"/>
    </source>
</evidence>
<evidence type="ECO:0000256" key="1">
    <source>
        <dbReference type="SAM" id="SignalP"/>
    </source>
</evidence>
<comment type="caution">
    <text evidence="2">The sequence shown here is derived from an EMBL/GenBank/DDBJ whole genome shotgun (WGS) entry which is preliminary data.</text>
</comment>
<dbReference type="InterPro" id="IPR015943">
    <property type="entry name" value="WD40/YVTN_repeat-like_dom_sf"/>
</dbReference>
<sequence length="325" mass="34916">MRHSYRQAIMFISLLLASMLVNADELYVINQAAATVIVIDERTGERQETIAVPPGPVGLAFSGDGSRAYVTHPEQGQVSVIDTAQRQVLRSIDVGGMPFGIAVDEGTHRRLLLVTDWQRNALVFVDPQRGAVIDLLATGDAPTGIAVDERNRRLYVANRDSGTITVLSADTPELFATIEAGRAPYALQLSASGGRLYVADPGGNEVLTIDTSSHAVSGHGEVGHAPYALALTPDEQRLLVTSQGDDMLSILAPDRDLEKLAGIEVGRDPEGVAVASNGQRAWVANWFDETLSLIDLETYEELRRIACDPGCRTIVPVPHQDEAGS</sequence>
<feature type="signal peptide" evidence="1">
    <location>
        <begin position="1"/>
        <end position="23"/>
    </location>
</feature>
<dbReference type="InterPro" id="IPR011048">
    <property type="entry name" value="Haem_d1_sf"/>
</dbReference>
<dbReference type="Gene3D" id="2.130.10.10">
    <property type="entry name" value="YVTN repeat-like/Quinoprotein amine dehydrogenase"/>
    <property type="match status" value="2"/>
</dbReference>
<reference evidence="2" key="1">
    <citation type="submission" date="2022-08" db="EMBL/GenBank/DDBJ databases">
        <title>Genomic Encyclopedia of Type Strains, Phase III (KMG-III): the genomes of soil and plant-associated and newly described type strains.</title>
        <authorList>
            <person name="Whitman W."/>
        </authorList>
    </citation>
    <scope>NUCLEOTIDE SEQUENCE</scope>
    <source>
        <strain evidence="2">HMT 1</strain>
    </source>
</reference>
<feature type="chain" id="PRO_5042187867" evidence="1">
    <location>
        <begin position="24"/>
        <end position="325"/>
    </location>
</feature>
<keyword evidence="1" id="KW-0732">Signal</keyword>
<accession>A0AAE3HH29</accession>